<accession>A0A2A9PDZ2</accession>
<dbReference type="InterPro" id="IPR006603">
    <property type="entry name" value="PQ-loop_rpt"/>
</dbReference>
<evidence type="ECO:0000256" key="2">
    <source>
        <dbReference type="ARBA" id="ARBA00022692"/>
    </source>
</evidence>
<keyword evidence="2 8" id="KW-0812">Transmembrane</keyword>
<keyword evidence="3 8" id="KW-1133">Transmembrane helix</keyword>
<dbReference type="SMART" id="SM00679">
    <property type="entry name" value="CTNS"/>
    <property type="match status" value="2"/>
</dbReference>
<feature type="transmembrane region" description="Helical" evidence="8">
    <location>
        <begin position="204"/>
        <end position="223"/>
    </location>
</feature>
<dbReference type="EMBL" id="LAZP02000199">
    <property type="protein sequence ID" value="PFH59434.1"/>
    <property type="molecule type" value="Genomic_DNA"/>
</dbReference>
<dbReference type="GO" id="GO:0034486">
    <property type="term" value="P:vacuolar transmembrane transport"/>
    <property type="evidence" value="ECO:0007669"/>
    <property type="project" value="UniProtKB-ARBA"/>
</dbReference>
<comment type="catalytic activity">
    <reaction evidence="6">
        <text>L-histidine(out) + L-arginine(in) = L-histidine(in) + L-arginine(out)</text>
        <dbReference type="Rhea" id="RHEA:71063"/>
        <dbReference type="ChEBI" id="CHEBI:32682"/>
        <dbReference type="ChEBI" id="CHEBI:57595"/>
    </reaction>
</comment>
<sequence>MASSALAEALSGIFGSISLTAWIFLLLPQLYANYKSKSAEGLSLVFLFVWSLGDVANLSGALLTDLAPSAVALAGYFCILDLTLISQCLYYNAVNARRLRNDESDINGTDAAPEHSPLLAGRQSSSADDQVRSANVRVESPTTTSQKLAAADSDAGNGSWARNALSLLGVYLIGLAGWFVSYKAGAWGHPAPNVPDPPEGNHDMGATVGVVLGYVSAIFYLCARIPQIVKNYREQSCQGLSLMFFMLSLTGNLTYGLSLMAYSQEVDYLVKSLPWLLGSLGTIVEDAAIFVQFRLYAGGSRTSRTSDP</sequence>
<dbReference type="OrthoDB" id="8048523at2759"/>
<dbReference type="InterPro" id="IPR051415">
    <property type="entry name" value="LAAT-1"/>
</dbReference>
<feature type="region of interest" description="Disordered" evidence="7">
    <location>
        <begin position="105"/>
        <end position="155"/>
    </location>
</feature>
<keyword evidence="4 8" id="KW-0472">Membrane</keyword>
<comment type="caution">
    <text evidence="9">The sequence shown here is derived from an EMBL/GenBank/DDBJ whole genome shotgun (WGS) entry which is preliminary data.</text>
</comment>
<dbReference type="Proteomes" id="UP000037136">
    <property type="component" value="Unassembled WGS sequence"/>
</dbReference>
<proteinExistence type="inferred from homology"/>
<dbReference type="Pfam" id="PF04193">
    <property type="entry name" value="PQ-loop"/>
    <property type="match status" value="2"/>
</dbReference>
<reference evidence="9 10" key="1">
    <citation type="journal article" date="2015" name="BMC Genomics">
        <title>Gene expression during zombie ant biting behavior reflects the complexity underlying fungal parasitic behavioral manipulation.</title>
        <authorList>
            <person name="de Bekker C."/>
            <person name="Ohm R.A."/>
            <person name="Loreto R.G."/>
            <person name="Sebastian A."/>
            <person name="Albert I."/>
            <person name="Merrow M."/>
            <person name="Brachmann A."/>
            <person name="Hughes D.P."/>
        </authorList>
    </citation>
    <scope>NUCLEOTIDE SEQUENCE [LARGE SCALE GENOMIC DNA]</scope>
    <source>
        <strain evidence="9 10">SC16a</strain>
    </source>
</reference>
<dbReference type="PANTHER" id="PTHR16201:SF44">
    <property type="entry name" value="SEVEN TRANSMEMBRANE PROTEIN 1"/>
    <property type="match status" value="1"/>
</dbReference>
<reference evidence="9 10" key="2">
    <citation type="journal article" date="2017" name="Sci. Rep.">
        <title>Ant-infecting Ophiocordyceps genomes reveal a high diversity of potential behavioral manipulation genes and a possible major role for enterotoxins.</title>
        <authorList>
            <person name="de Bekker C."/>
            <person name="Ohm R.A."/>
            <person name="Evans H.C."/>
            <person name="Brachmann A."/>
            <person name="Hughes D.P."/>
        </authorList>
    </citation>
    <scope>NUCLEOTIDE SEQUENCE [LARGE SCALE GENOMIC DNA]</scope>
    <source>
        <strain evidence="9 10">SC16a</strain>
    </source>
</reference>
<evidence type="ECO:0000256" key="7">
    <source>
        <dbReference type="SAM" id="MobiDB-lite"/>
    </source>
</evidence>
<evidence type="ECO:0000256" key="4">
    <source>
        <dbReference type="ARBA" id="ARBA00023136"/>
    </source>
</evidence>
<dbReference type="FunFam" id="1.20.1280.290:FF:000012">
    <property type="entry name" value="Vacuolar membrane PQ loop repeat protein"/>
    <property type="match status" value="1"/>
</dbReference>
<organism evidence="9 10">
    <name type="scientific">Ophiocordyceps unilateralis</name>
    <name type="common">Zombie-ant fungus</name>
    <name type="synonym">Torrubia unilateralis</name>
    <dbReference type="NCBI Taxonomy" id="268505"/>
    <lineage>
        <taxon>Eukaryota</taxon>
        <taxon>Fungi</taxon>
        <taxon>Dikarya</taxon>
        <taxon>Ascomycota</taxon>
        <taxon>Pezizomycotina</taxon>
        <taxon>Sordariomycetes</taxon>
        <taxon>Hypocreomycetidae</taxon>
        <taxon>Hypocreales</taxon>
        <taxon>Ophiocordycipitaceae</taxon>
        <taxon>Ophiocordyceps</taxon>
    </lineage>
</organism>
<dbReference type="AlphaFoldDB" id="A0A2A9PDZ2"/>
<feature type="transmembrane region" description="Helical" evidence="8">
    <location>
        <begin position="275"/>
        <end position="296"/>
    </location>
</feature>
<dbReference type="PANTHER" id="PTHR16201">
    <property type="entry name" value="SEVEN TRANSMEMBRANE PROTEIN 1-RELATED"/>
    <property type="match status" value="1"/>
</dbReference>
<evidence type="ECO:0000256" key="5">
    <source>
        <dbReference type="ARBA" id="ARBA00038039"/>
    </source>
</evidence>
<evidence type="ECO:0000256" key="8">
    <source>
        <dbReference type="SAM" id="Phobius"/>
    </source>
</evidence>
<protein>
    <submittedName>
        <fullName evidence="9">Uncharacterized protein</fullName>
    </submittedName>
</protein>
<evidence type="ECO:0000256" key="1">
    <source>
        <dbReference type="ARBA" id="ARBA00004141"/>
    </source>
</evidence>
<dbReference type="GO" id="GO:0015174">
    <property type="term" value="F:basic amino acid transmembrane transporter activity"/>
    <property type="evidence" value="ECO:0007669"/>
    <property type="project" value="UniProtKB-ARBA"/>
</dbReference>
<feature type="transmembrane region" description="Helical" evidence="8">
    <location>
        <begin position="44"/>
        <end position="64"/>
    </location>
</feature>
<gene>
    <name evidence="9" type="ORF">XA68_12311</name>
</gene>
<keyword evidence="10" id="KW-1185">Reference proteome</keyword>
<evidence type="ECO:0000313" key="9">
    <source>
        <dbReference type="EMBL" id="PFH59434.1"/>
    </source>
</evidence>
<dbReference type="FunFam" id="1.20.1280.290:FF:000009">
    <property type="entry name" value="PQ loop repeat family protein"/>
    <property type="match status" value="1"/>
</dbReference>
<comment type="subcellular location">
    <subcellularLocation>
        <location evidence="1">Membrane</location>
        <topology evidence="1">Multi-pass membrane protein</topology>
    </subcellularLocation>
</comment>
<comment type="similarity">
    <text evidence="5">Belongs to the laat-1 family.</text>
</comment>
<feature type="transmembrane region" description="Helical" evidence="8">
    <location>
        <begin position="70"/>
        <end position="91"/>
    </location>
</feature>
<evidence type="ECO:0000313" key="10">
    <source>
        <dbReference type="Proteomes" id="UP000037136"/>
    </source>
</evidence>
<feature type="transmembrane region" description="Helical" evidence="8">
    <location>
        <begin position="164"/>
        <end position="184"/>
    </location>
</feature>
<dbReference type="GO" id="GO:0098852">
    <property type="term" value="C:lytic vacuole membrane"/>
    <property type="evidence" value="ECO:0007669"/>
    <property type="project" value="UniProtKB-ARBA"/>
</dbReference>
<feature type="transmembrane region" description="Helical" evidence="8">
    <location>
        <begin position="12"/>
        <end position="32"/>
    </location>
</feature>
<evidence type="ECO:0000256" key="6">
    <source>
        <dbReference type="ARBA" id="ARBA00050768"/>
    </source>
</evidence>
<evidence type="ECO:0000256" key="3">
    <source>
        <dbReference type="ARBA" id="ARBA00022989"/>
    </source>
</evidence>
<feature type="transmembrane region" description="Helical" evidence="8">
    <location>
        <begin position="244"/>
        <end position="263"/>
    </location>
</feature>
<dbReference type="Gene3D" id="1.20.1280.290">
    <property type="match status" value="2"/>
</dbReference>
<name>A0A2A9PDZ2_OPHUN</name>